<proteinExistence type="predicted"/>
<keyword evidence="3" id="KW-1185">Reference proteome</keyword>
<evidence type="ECO:0000313" key="3">
    <source>
        <dbReference type="Proteomes" id="UP000534783"/>
    </source>
</evidence>
<feature type="region of interest" description="Disordered" evidence="1">
    <location>
        <begin position="258"/>
        <end position="293"/>
    </location>
</feature>
<comment type="caution">
    <text evidence="2">The sequence shown here is derived from an EMBL/GenBank/DDBJ whole genome shotgun (WGS) entry which is preliminary data.</text>
</comment>
<protein>
    <submittedName>
        <fullName evidence="2">Uncharacterized protein</fullName>
    </submittedName>
</protein>
<organism evidence="2 3">
    <name type="scientific">Candidatus Manganitrophus noduliformans</name>
    <dbReference type="NCBI Taxonomy" id="2606439"/>
    <lineage>
        <taxon>Bacteria</taxon>
        <taxon>Pseudomonadati</taxon>
        <taxon>Nitrospirota</taxon>
        <taxon>Nitrospiria</taxon>
        <taxon>Candidatus Troglogloeales</taxon>
        <taxon>Candidatus Manganitrophaceae</taxon>
        <taxon>Candidatus Manganitrophus</taxon>
    </lineage>
</organism>
<name>A0A7X6DSE1_9BACT</name>
<accession>A0A7X6DSE1</accession>
<dbReference type="AlphaFoldDB" id="A0A7X6DSE1"/>
<feature type="compositionally biased region" description="Polar residues" evidence="1">
    <location>
        <begin position="274"/>
        <end position="283"/>
    </location>
</feature>
<feature type="region of interest" description="Disordered" evidence="1">
    <location>
        <begin position="1"/>
        <end position="22"/>
    </location>
</feature>
<dbReference type="Proteomes" id="UP000534783">
    <property type="component" value="Unassembled WGS sequence"/>
</dbReference>
<evidence type="ECO:0000313" key="2">
    <source>
        <dbReference type="EMBL" id="NKE72367.1"/>
    </source>
</evidence>
<feature type="compositionally biased region" description="Polar residues" evidence="1">
    <location>
        <begin position="7"/>
        <end position="22"/>
    </location>
</feature>
<dbReference type="EMBL" id="VTOW01000003">
    <property type="protein sequence ID" value="NKE72367.1"/>
    <property type="molecule type" value="Genomic_DNA"/>
</dbReference>
<dbReference type="RefSeq" id="WP_168061930.1">
    <property type="nucleotide sequence ID" value="NZ_VTOW01000003.1"/>
</dbReference>
<sequence>MSPMAGKQNQTQTQKSSGLARSNRATMGTDHLEHPFFRLQRIIGNQAVQRTLQMKRTISRPGDASEREADDVAERVMRMPDAAEGGTLPAHEPTHTIQQGAATEAGPILRQAAPAVPRKTIWVNIGFDSSAQANEETMRKLRASIRVEKAAIAGCCAVHNRACNIDVKQHYDWRRSNKPAPADGDYDSDVAADRALRDRNFDNIAGRAGGVKVLVTESTLSQTWQGVRIFPRANTPEKGILWNRALAAEDTLAHESGHAAGYTGDAEGGHHSTDPQNLMSSGSIREAGATPDANWCQQMAATAR</sequence>
<reference evidence="2 3" key="1">
    <citation type="journal article" date="2020" name="Nature">
        <title>Bacterial chemolithoautotrophy via manganese oxidation.</title>
        <authorList>
            <person name="Yu H."/>
            <person name="Leadbetter J.R."/>
        </authorList>
    </citation>
    <scope>NUCLEOTIDE SEQUENCE [LARGE SCALE GENOMIC DNA]</scope>
    <source>
        <strain evidence="2 3">Mn-1</strain>
    </source>
</reference>
<evidence type="ECO:0000256" key="1">
    <source>
        <dbReference type="SAM" id="MobiDB-lite"/>
    </source>
</evidence>
<gene>
    <name evidence="2" type="ORF">MNODULE_16575</name>
</gene>